<dbReference type="Proteomes" id="UP000632195">
    <property type="component" value="Unassembled WGS sequence"/>
</dbReference>
<dbReference type="GO" id="GO:0016594">
    <property type="term" value="F:glycine binding"/>
    <property type="evidence" value="ECO:0007669"/>
    <property type="project" value="TreeGrafter"/>
</dbReference>
<dbReference type="PANTHER" id="PTHR11773:SF1">
    <property type="entry name" value="GLYCINE DEHYDROGENASE (DECARBOXYLATING), MITOCHONDRIAL"/>
    <property type="match status" value="1"/>
</dbReference>
<dbReference type="Gene3D" id="6.20.440.10">
    <property type="match status" value="1"/>
</dbReference>
<dbReference type="GO" id="GO:0030170">
    <property type="term" value="F:pyridoxal phosphate binding"/>
    <property type="evidence" value="ECO:0007669"/>
    <property type="project" value="TreeGrafter"/>
</dbReference>
<comment type="caution">
    <text evidence="7">The sequence shown here is derived from an EMBL/GenBank/DDBJ whole genome shotgun (WGS) entry which is preliminary data.</text>
</comment>
<dbReference type="RefSeq" id="WP_188679619.1">
    <property type="nucleotide sequence ID" value="NZ_BMNY01000001.1"/>
</dbReference>
<dbReference type="InterPro" id="IPR015422">
    <property type="entry name" value="PyrdxlP-dep_Trfase_small"/>
</dbReference>
<feature type="modified residue" description="N6-(pyridoxal phosphate)lysine" evidence="4">
    <location>
        <position position="268"/>
    </location>
</feature>
<dbReference type="InterPro" id="IPR000192">
    <property type="entry name" value="Aminotrans_V_dom"/>
</dbReference>
<comment type="similarity">
    <text evidence="4">Belongs to the GcvP family. C-terminal subunit subfamily.</text>
</comment>
<evidence type="ECO:0000313" key="8">
    <source>
        <dbReference type="Proteomes" id="UP000632195"/>
    </source>
</evidence>
<evidence type="ECO:0000313" key="7">
    <source>
        <dbReference type="EMBL" id="GGM67825.1"/>
    </source>
</evidence>
<feature type="domain" description="Glycine dehydrogenase C-terminal" evidence="6">
    <location>
        <begin position="348"/>
        <end position="442"/>
    </location>
</feature>
<keyword evidence="2 4" id="KW-0560">Oxidoreductase</keyword>
<reference evidence="7" key="2">
    <citation type="submission" date="2022-09" db="EMBL/GenBank/DDBJ databases">
        <authorList>
            <person name="Sun Q."/>
            <person name="Ohkuma M."/>
        </authorList>
    </citation>
    <scope>NUCLEOTIDE SEQUENCE</scope>
    <source>
        <strain evidence="7">JCM 13583</strain>
    </source>
</reference>
<dbReference type="InterPro" id="IPR023012">
    <property type="entry name" value="GcvPB"/>
</dbReference>
<comment type="subunit">
    <text evidence="4">The glycine cleavage system is composed of four proteins: P, T, L and H. In this organism, the P 'protein' is a heterodimer of two subunits.</text>
</comment>
<dbReference type="InterPro" id="IPR020581">
    <property type="entry name" value="GDC_P"/>
</dbReference>
<sequence>MQYRQARYDEPLLSEISSGNDYHHVESGAAIPESLRRKSLDIPSVAEYDVVRHYTRLSQMNYAVDIGMYPLGSCTMKLNPKFADRISSMPEFSTVHPLAPEESVQGNLRVMYELQEFLKKISDMDAVSLQPLAGAHGEYTGILIARKYHEVHGELERRREVIIPDSAHGTNPASAAMAGFDVVEIPSSPDGMVDMGALRAALSDRTALFMITNPNTLGIFEDRILEIADLVHSAGALLYYDGANFNAILGKTSPGLMGFDIVHFNLHKTFATPHGGGGPGSGPVGVRGELRDYLPVPVVEYDGKAYHLNYDLRHTIGAVSSYYGSFLMHLRAWAYILYHGGNGLTRNTERAVLNTNYLAKRLSGAYRIPYKPLKKHEVVVSSDSTGRRAQDIAKYILDNGMHPPTVYFPLIVHEALMIEPTETVSKADLDRYADIMLEAAREDPEGLKRMPLNTAVGRIDEVRAAREPKLRW</sequence>
<dbReference type="GO" id="GO:0019464">
    <property type="term" value="P:glycine decarboxylation via glycine cleavage system"/>
    <property type="evidence" value="ECO:0007669"/>
    <property type="project" value="UniProtKB-UniRule"/>
</dbReference>
<evidence type="ECO:0000256" key="3">
    <source>
        <dbReference type="ARBA" id="ARBA00049026"/>
    </source>
</evidence>
<dbReference type="Gene3D" id="3.90.1150.10">
    <property type="entry name" value="Aspartate Aminotransferase, domain 1"/>
    <property type="match status" value="1"/>
</dbReference>
<evidence type="ECO:0000256" key="2">
    <source>
        <dbReference type="ARBA" id="ARBA00023002"/>
    </source>
</evidence>
<dbReference type="CDD" id="cd00613">
    <property type="entry name" value="GDC-P"/>
    <property type="match status" value="1"/>
</dbReference>
<dbReference type="PANTHER" id="PTHR11773">
    <property type="entry name" value="GLYCINE DEHYDROGENASE, DECARBOXYLATING"/>
    <property type="match status" value="1"/>
</dbReference>
<dbReference type="InterPro" id="IPR015421">
    <property type="entry name" value="PyrdxlP-dep_Trfase_major"/>
</dbReference>
<dbReference type="EMBL" id="BMNY01000001">
    <property type="protein sequence ID" value="GGM67825.1"/>
    <property type="molecule type" value="Genomic_DNA"/>
</dbReference>
<dbReference type="NCBIfam" id="NF003346">
    <property type="entry name" value="PRK04366.1"/>
    <property type="match status" value="1"/>
</dbReference>
<dbReference type="FunFam" id="3.40.640.10:FF:000224">
    <property type="entry name" value="Probable glycine dehydrogenase (decarboxylating) subunit 2"/>
    <property type="match status" value="1"/>
</dbReference>
<keyword evidence="1 4" id="KW-0663">Pyridoxal phosphate</keyword>
<comment type="function">
    <text evidence="4">The glycine cleavage system catalyzes the degradation of glycine. The P protein binds the alpha-amino group of glycine through its pyridoxal phosphate cofactor; CO(2) is released and the remaining methylamine moiety is then transferred to the lipoamide cofactor of the H protein.</text>
</comment>
<feature type="domain" description="Aminotransferase class V" evidence="5">
    <location>
        <begin position="148"/>
        <end position="275"/>
    </location>
</feature>
<dbReference type="GO" id="GO:0005960">
    <property type="term" value="C:glycine cleavage complex"/>
    <property type="evidence" value="ECO:0007669"/>
    <property type="project" value="TreeGrafter"/>
</dbReference>
<dbReference type="Pfam" id="PF00266">
    <property type="entry name" value="Aminotran_5"/>
    <property type="match status" value="1"/>
</dbReference>
<proteinExistence type="inferred from homology"/>
<evidence type="ECO:0000259" key="5">
    <source>
        <dbReference type="Pfam" id="PF00266"/>
    </source>
</evidence>
<dbReference type="InterPro" id="IPR015424">
    <property type="entry name" value="PyrdxlP-dep_Trfase"/>
</dbReference>
<dbReference type="SUPFAM" id="SSF53383">
    <property type="entry name" value="PLP-dependent transferases"/>
    <property type="match status" value="1"/>
</dbReference>
<evidence type="ECO:0000256" key="1">
    <source>
        <dbReference type="ARBA" id="ARBA00022898"/>
    </source>
</evidence>
<accession>A0AA37BQR1</accession>
<name>A0AA37BQR1_9ARCH</name>
<dbReference type="GO" id="GO:0005829">
    <property type="term" value="C:cytosol"/>
    <property type="evidence" value="ECO:0007669"/>
    <property type="project" value="TreeGrafter"/>
</dbReference>
<gene>
    <name evidence="4" type="primary">gcvPB</name>
    <name evidence="7" type="ORF">GCM10007108_02330</name>
</gene>
<keyword evidence="8" id="KW-1185">Reference proteome</keyword>
<evidence type="ECO:0000259" key="6">
    <source>
        <dbReference type="Pfam" id="PF21478"/>
    </source>
</evidence>
<dbReference type="HAMAP" id="MF_00713">
    <property type="entry name" value="GcvPB"/>
    <property type="match status" value="1"/>
</dbReference>
<dbReference type="Pfam" id="PF21478">
    <property type="entry name" value="GcvP2_C"/>
    <property type="match status" value="1"/>
</dbReference>
<dbReference type="InterPro" id="IPR049316">
    <property type="entry name" value="GDC-P_C"/>
</dbReference>
<dbReference type="AlphaFoldDB" id="A0AA37BQR1"/>
<dbReference type="Gene3D" id="3.40.640.10">
    <property type="entry name" value="Type I PLP-dependent aspartate aminotransferase-like (Major domain)"/>
    <property type="match status" value="1"/>
</dbReference>
<dbReference type="EC" id="1.4.4.2" evidence="4"/>
<organism evidence="7 8">
    <name type="scientific">Thermogymnomonas acidicola</name>
    <dbReference type="NCBI Taxonomy" id="399579"/>
    <lineage>
        <taxon>Archaea</taxon>
        <taxon>Methanobacteriati</taxon>
        <taxon>Thermoplasmatota</taxon>
        <taxon>Thermoplasmata</taxon>
        <taxon>Thermoplasmatales</taxon>
        <taxon>Thermogymnomonas</taxon>
    </lineage>
</organism>
<reference evidence="7" key="1">
    <citation type="journal article" date="2014" name="Int. J. Syst. Evol. Microbiol.">
        <title>Complete genome sequence of Corynebacterium casei LMG S-19264T (=DSM 44701T), isolated from a smear-ripened cheese.</title>
        <authorList>
            <consortium name="US DOE Joint Genome Institute (JGI-PGF)"/>
            <person name="Walter F."/>
            <person name="Albersmeier A."/>
            <person name="Kalinowski J."/>
            <person name="Ruckert C."/>
        </authorList>
    </citation>
    <scope>NUCLEOTIDE SEQUENCE</scope>
    <source>
        <strain evidence="7">JCM 13583</strain>
    </source>
</reference>
<protein>
    <recommendedName>
        <fullName evidence="4">Probable glycine dehydrogenase (decarboxylating) subunit 2</fullName>
        <ecNumber evidence="4">1.4.4.2</ecNumber>
    </recommendedName>
    <alternativeName>
        <fullName evidence="4">Glycine cleavage system P-protein subunit 2</fullName>
    </alternativeName>
    <alternativeName>
        <fullName evidence="4">Glycine decarboxylase subunit 2</fullName>
    </alternativeName>
    <alternativeName>
        <fullName evidence="4">Glycine dehydrogenase (aminomethyl-transferring) subunit 2</fullName>
    </alternativeName>
</protein>
<dbReference type="GO" id="GO:0004375">
    <property type="term" value="F:glycine dehydrogenase (decarboxylating) activity"/>
    <property type="evidence" value="ECO:0007669"/>
    <property type="project" value="UniProtKB-EC"/>
</dbReference>
<evidence type="ECO:0000256" key="4">
    <source>
        <dbReference type="HAMAP-Rule" id="MF_00713"/>
    </source>
</evidence>
<comment type="catalytic activity">
    <reaction evidence="3 4">
        <text>N(6)-[(R)-lipoyl]-L-lysyl-[glycine-cleavage complex H protein] + glycine + H(+) = N(6)-[(R)-S(8)-aminomethyldihydrolipoyl]-L-lysyl-[glycine-cleavage complex H protein] + CO2</text>
        <dbReference type="Rhea" id="RHEA:24304"/>
        <dbReference type="Rhea" id="RHEA-COMP:10494"/>
        <dbReference type="Rhea" id="RHEA-COMP:10495"/>
        <dbReference type="ChEBI" id="CHEBI:15378"/>
        <dbReference type="ChEBI" id="CHEBI:16526"/>
        <dbReference type="ChEBI" id="CHEBI:57305"/>
        <dbReference type="ChEBI" id="CHEBI:83099"/>
        <dbReference type="ChEBI" id="CHEBI:83143"/>
        <dbReference type="EC" id="1.4.4.2"/>
    </reaction>
</comment>
<comment type="cofactor">
    <cofactor evidence="4">
        <name>pyridoxal 5'-phosphate</name>
        <dbReference type="ChEBI" id="CHEBI:597326"/>
    </cofactor>
</comment>